<dbReference type="InterPro" id="IPR005467">
    <property type="entry name" value="His_kinase_dom"/>
</dbReference>
<keyword evidence="10 11" id="KW-0472">Membrane</keyword>
<dbReference type="InterPro" id="IPR050428">
    <property type="entry name" value="TCS_sensor_his_kinase"/>
</dbReference>
<gene>
    <name evidence="14" type="ORF">N6H18_00665</name>
</gene>
<proteinExistence type="predicted"/>
<keyword evidence="14" id="KW-0067">ATP-binding</keyword>
<dbReference type="PROSITE" id="PS50109">
    <property type="entry name" value="HIS_KIN"/>
    <property type="match status" value="1"/>
</dbReference>
<dbReference type="PANTHER" id="PTHR45436:SF5">
    <property type="entry name" value="SENSOR HISTIDINE KINASE TRCS"/>
    <property type="match status" value="1"/>
</dbReference>
<dbReference type="SMART" id="SM00388">
    <property type="entry name" value="HisKA"/>
    <property type="match status" value="1"/>
</dbReference>
<comment type="catalytic activity">
    <reaction evidence="1">
        <text>ATP + protein L-histidine = ADP + protein N-phospho-L-histidine.</text>
        <dbReference type="EC" id="2.7.13.3"/>
    </reaction>
</comment>
<dbReference type="SUPFAM" id="SSF55874">
    <property type="entry name" value="ATPase domain of HSP90 chaperone/DNA topoisomerase II/histidine kinase"/>
    <property type="match status" value="1"/>
</dbReference>
<dbReference type="SUPFAM" id="SSF47384">
    <property type="entry name" value="Homodimeric domain of signal transducing histidine kinase"/>
    <property type="match status" value="1"/>
</dbReference>
<keyword evidence="9" id="KW-0902">Two-component regulatory system</keyword>
<feature type="domain" description="HAMP" evidence="13">
    <location>
        <begin position="178"/>
        <end position="231"/>
    </location>
</feature>
<reference evidence="14" key="1">
    <citation type="submission" date="2022-09" db="EMBL/GenBank/DDBJ databases">
        <title>Comparative genomics and taxonomic characterization of three novel marine species of genus Reichenbachiella exhibiting antioxidant and polysaccharide degradation activities.</title>
        <authorList>
            <person name="Muhammad N."/>
            <person name="Lee Y.-J."/>
            <person name="Ko J."/>
            <person name="Kim S.-G."/>
        </authorList>
    </citation>
    <scope>NUCLEOTIDE SEQUENCE</scope>
    <source>
        <strain evidence="14">BKB1-1</strain>
    </source>
</reference>
<evidence type="ECO:0000256" key="4">
    <source>
        <dbReference type="ARBA" id="ARBA00022553"/>
    </source>
</evidence>
<dbReference type="SMART" id="SM00304">
    <property type="entry name" value="HAMP"/>
    <property type="match status" value="1"/>
</dbReference>
<keyword evidence="14" id="KW-0547">Nucleotide-binding</keyword>
<dbReference type="InterPro" id="IPR003594">
    <property type="entry name" value="HATPase_dom"/>
</dbReference>
<dbReference type="InterPro" id="IPR004358">
    <property type="entry name" value="Sig_transdc_His_kin-like_C"/>
</dbReference>
<dbReference type="CDD" id="cd00082">
    <property type="entry name" value="HisKA"/>
    <property type="match status" value="1"/>
</dbReference>
<evidence type="ECO:0000313" key="15">
    <source>
        <dbReference type="Proteomes" id="UP001065174"/>
    </source>
</evidence>
<dbReference type="EC" id="2.7.13.3" evidence="3"/>
<keyword evidence="8 11" id="KW-1133">Transmembrane helix</keyword>
<dbReference type="InterPro" id="IPR036097">
    <property type="entry name" value="HisK_dim/P_sf"/>
</dbReference>
<dbReference type="SMART" id="SM00387">
    <property type="entry name" value="HATPase_c"/>
    <property type="match status" value="1"/>
</dbReference>
<keyword evidence="15" id="KW-1185">Reference proteome</keyword>
<dbReference type="CDD" id="cd06225">
    <property type="entry name" value="HAMP"/>
    <property type="match status" value="1"/>
</dbReference>
<dbReference type="Gene3D" id="1.10.287.130">
    <property type="match status" value="1"/>
</dbReference>
<evidence type="ECO:0000256" key="8">
    <source>
        <dbReference type="ARBA" id="ARBA00022989"/>
    </source>
</evidence>
<accession>A0ABY6CPR4</accession>
<evidence type="ECO:0000259" key="12">
    <source>
        <dbReference type="PROSITE" id="PS50109"/>
    </source>
</evidence>
<protein>
    <recommendedName>
        <fullName evidence="3">histidine kinase</fullName>
        <ecNumber evidence="3">2.7.13.3</ecNumber>
    </recommendedName>
</protein>
<dbReference type="Gene3D" id="6.10.340.10">
    <property type="match status" value="1"/>
</dbReference>
<keyword evidence="4" id="KW-0597">Phosphoprotein</keyword>
<evidence type="ECO:0000256" key="7">
    <source>
        <dbReference type="ARBA" id="ARBA00022777"/>
    </source>
</evidence>
<dbReference type="PROSITE" id="PS50885">
    <property type="entry name" value="HAMP"/>
    <property type="match status" value="1"/>
</dbReference>
<feature type="transmembrane region" description="Helical" evidence="11">
    <location>
        <begin position="156"/>
        <end position="176"/>
    </location>
</feature>
<dbReference type="InterPro" id="IPR036890">
    <property type="entry name" value="HATPase_C_sf"/>
</dbReference>
<keyword evidence="5" id="KW-0808">Transferase</keyword>
<dbReference type="InterPro" id="IPR003660">
    <property type="entry name" value="HAMP_dom"/>
</dbReference>
<dbReference type="Pfam" id="PF00672">
    <property type="entry name" value="HAMP"/>
    <property type="match status" value="1"/>
</dbReference>
<dbReference type="SUPFAM" id="SSF158472">
    <property type="entry name" value="HAMP domain-like"/>
    <property type="match status" value="1"/>
</dbReference>
<organism evidence="14 15">
    <name type="scientific">Reichenbachiella agarivorans</name>
    <dbReference type="NCBI Taxonomy" id="2979464"/>
    <lineage>
        <taxon>Bacteria</taxon>
        <taxon>Pseudomonadati</taxon>
        <taxon>Bacteroidota</taxon>
        <taxon>Cytophagia</taxon>
        <taxon>Cytophagales</taxon>
        <taxon>Reichenbachiellaceae</taxon>
        <taxon>Reichenbachiella</taxon>
    </lineage>
</organism>
<dbReference type="PANTHER" id="PTHR45436">
    <property type="entry name" value="SENSOR HISTIDINE KINASE YKOH"/>
    <property type="match status" value="1"/>
</dbReference>
<feature type="transmembrane region" description="Helical" evidence="11">
    <location>
        <begin position="7"/>
        <end position="29"/>
    </location>
</feature>
<dbReference type="InterPro" id="IPR003661">
    <property type="entry name" value="HisK_dim/P_dom"/>
</dbReference>
<feature type="domain" description="Histidine kinase" evidence="12">
    <location>
        <begin position="239"/>
        <end position="456"/>
    </location>
</feature>
<evidence type="ECO:0000256" key="9">
    <source>
        <dbReference type="ARBA" id="ARBA00023012"/>
    </source>
</evidence>
<dbReference type="Proteomes" id="UP001065174">
    <property type="component" value="Chromosome"/>
</dbReference>
<comment type="subcellular location">
    <subcellularLocation>
        <location evidence="2">Membrane</location>
    </subcellularLocation>
</comment>
<keyword evidence="6 11" id="KW-0812">Transmembrane</keyword>
<evidence type="ECO:0000256" key="6">
    <source>
        <dbReference type="ARBA" id="ARBA00022692"/>
    </source>
</evidence>
<name>A0ABY6CPR4_9BACT</name>
<dbReference type="EMBL" id="CP106679">
    <property type="protein sequence ID" value="UXP32487.1"/>
    <property type="molecule type" value="Genomic_DNA"/>
</dbReference>
<evidence type="ECO:0000256" key="5">
    <source>
        <dbReference type="ARBA" id="ARBA00022679"/>
    </source>
</evidence>
<evidence type="ECO:0000256" key="1">
    <source>
        <dbReference type="ARBA" id="ARBA00000085"/>
    </source>
</evidence>
<dbReference type="GO" id="GO:0005524">
    <property type="term" value="F:ATP binding"/>
    <property type="evidence" value="ECO:0007669"/>
    <property type="project" value="UniProtKB-KW"/>
</dbReference>
<dbReference type="Pfam" id="PF02518">
    <property type="entry name" value="HATPase_c"/>
    <property type="match status" value="1"/>
</dbReference>
<sequence length="456" mass="52080">MQIRNRLTYLFILVVAIILSLSSISIYFFSADYRRDDFYTRLLNKGTNIAKLLIEVEEVDANLLRKIEFDNPVNLPEEKIIIFNYQNEKLYSSDDEDLLGITPEMLDEIRLNEEIRFSKGQYEVLGFLFSDQYDRFVVFAAAVDIYGLKKLKNLQIVLLVVFGMSIVLVFISGWVFSGRVLKPISRVIEQVNDITITSLNLRVEEGNGKDEIAQLANTFNKMLDRLETAFKVQKNFIANASHELRTPLTAITGQLEVTLLKSRSNEEYLQSIQSALEDMKNLNNISNRLLLLAQTSSESQEVELKPLRIDDIVWQVRSELIKRNTTYQVDVSLDADLDDESQLTILGNEQLLKTAIINLMDNGCKYSPTHRVAISIEKDGDLLLLRFNDQGIGIDSNELKHVFEPFYRSKRAITYKGHGIGLSLVDRIIQLHKGRIEVESVLGQGTTFTIFFDSGE</sequence>
<keyword evidence="7" id="KW-0418">Kinase</keyword>
<evidence type="ECO:0000256" key="2">
    <source>
        <dbReference type="ARBA" id="ARBA00004370"/>
    </source>
</evidence>
<evidence type="ECO:0000256" key="11">
    <source>
        <dbReference type="SAM" id="Phobius"/>
    </source>
</evidence>
<dbReference type="Pfam" id="PF00512">
    <property type="entry name" value="HisKA"/>
    <property type="match status" value="1"/>
</dbReference>
<evidence type="ECO:0000256" key="3">
    <source>
        <dbReference type="ARBA" id="ARBA00012438"/>
    </source>
</evidence>
<dbReference type="PRINTS" id="PR00344">
    <property type="entry name" value="BCTRLSENSOR"/>
</dbReference>
<evidence type="ECO:0000313" key="14">
    <source>
        <dbReference type="EMBL" id="UXP32487.1"/>
    </source>
</evidence>
<evidence type="ECO:0000259" key="13">
    <source>
        <dbReference type="PROSITE" id="PS50885"/>
    </source>
</evidence>
<dbReference type="RefSeq" id="WP_262309922.1">
    <property type="nucleotide sequence ID" value="NZ_CP106679.1"/>
</dbReference>
<dbReference type="Gene3D" id="3.30.565.10">
    <property type="entry name" value="Histidine kinase-like ATPase, C-terminal domain"/>
    <property type="match status" value="1"/>
</dbReference>
<evidence type="ECO:0000256" key="10">
    <source>
        <dbReference type="ARBA" id="ARBA00023136"/>
    </source>
</evidence>